<evidence type="ECO:0000259" key="1">
    <source>
        <dbReference type="PROSITE" id="PS50011"/>
    </source>
</evidence>
<dbReference type="AlphaFoldDB" id="A0A6A5AK22"/>
<dbReference type="InterPro" id="IPR051681">
    <property type="entry name" value="Ser/Thr_Kinases-Pseudokinases"/>
</dbReference>
<dbReference type="GO" id="GO:0005524">
    <property type="term" value="F:ATP binding"/>
    <property type="evidence" value="ECO:0007669"/>
    <property type="project" value="InterPro"/>
</dbReference>
<name>A0A6A5AK22_APHAT</name>
<dbReference type="InterPro" id="IPR000719">
    <property type="entry name" value="Prot_kinase_dom"/>
</dbReference>
<dbReference type="SUPFAM" id="SSF56112">
    <property type="entry name" value="Protein kinase-like (PK-like)"/>
    <property type="match status" value="1"/>
</dbReference>
<dbReference type="EMBL" id="VJMI01011006">
    <property type="protein sequence ID" value="KAF0754022.1"/>
    <property type="molecule type" value="Genomic_DNA"/>
</dbReference>
<dbReference type="InterPro" id="IPR011009">
    <property type="entry name" value="Kinase-like_dom_sf"/>
</dbReference>
<organism evidence="2 3">
    <name type="scientific">Aphanomyces astaci</name>
    <name type="common">Crayfish plague agent</name>
    <dbReference type="NCBI Taxonomy" id="112090"/>
    <lineage>
        <taxon>Eukaryota</taxon>
        <taxon>Sar</taxon>
        <taxon>Stramenopiles</taxon>
        <taxon>Oomycota</taxon>
        <taxon>Saprolegniomycetes</taxon>
        <taxon>Saprolegniales</taxon>
        <taxon>Verrucalvaceae</taxon>
        <taxon>Aphanomyces</taxon>
    </lineage>
</organism>
<feature type="non-terminal residue" evidence="2">
    <location>
        <position position="1"/>
    </location>
</feature>
<feature type="domain" description="Protein kinase" evidence="1">
    <location>
        <begin position="1"/>
        <end position="81"/>
    </location>
</feature>
<sequence>VAKRSGTVVFQAIFNNMDIAVKQLLPSQCNSLLIVTDFMREIRLAATLEHPNIVGFIGLAWTEGASLADLSLLTEFMPNGT</sequence>
<evidence type="ECO:0000313" key="2">
    <source>
        <dbReference type="EMBL" id="KAF0754022.1"/>
    </source>
</evidence>
<dbReference type="InterPro" id="IPR001245">
    <property type="entry name" value="Ser-Thr/Tyr_kinase_cat_dom"/>
</dbReference>
<proteinExistence type="predicted"/>
<dbReference type="PROSITE" id="PS50011">
    <property type="entry name" value="PROTEIN_KINASE_DOM"/>
    <property type="match status" value="1"/>
</dbReference>
<evidence type="ECO:0000313" key="3">
    <source>
        <dbReference type="Proteomes" id="UP000469452"/>
    </source>
</evidence>
<dbReference type="PANTHER" id="PTHR44329">
    <property type="entry name" value="SERINE/THREONINE-PROTEIN KINASE TNNI3K-RELATED"/>
    <property type="match status" value="1"/>
</dbReference>
<dbReference type="Pfam" id="PF07714">
    <property type="entry name" value="PK_Tyr_Ser-Thr"/>
    <property type="match status" value="1"/>
</dbReference>
<protein>
    <recommendedName>
        <fullName evidence="1">Protein kinase domain-containing protein</fullName>
    </recommendedName>
</protein>
<gene>
    <name evidence="2" type="ORF">AaE_005490</name>
</gene>
<dbReference type="GO" id="GO:0004674">
    <property type="term" value="F:protein serine/threonine kinase activity"/>
    <property type="evidence" value="ECO:0007669"/>
    <property type="project" value="TreeGrafter"/>
</dbReference>
<comment type="caution">
    <text evidence="2">The sequence shown here is derived from an EMBL/GenBank/DDBJ whole genome shotgun (WGS) entry which is preliminary data.</text>
</comment>
<reference evidence="2 3" key="1">
    <citation type="submission" date="2019-06" db="EMBL/GenBank/DDBJ databases">
        <title>Genomics analysis of Aphanomyces spp. identifies a new class of oomycete effector associated with host adaptation.</title>
        <authorList>
            <person name="Gaulin E."/>
        </authorList>
    </citation>
    <scope>NUCLEOTIDE SEQUENCE [LARGE SCALE GENOMIC DNA]</scope>
    <source>
        <strain evidence="2 3">E</strain>
    </source>
</reference>
<dbReference type="Proteomes" id="UP000469452">
    <property type="component" value="Unassembled WGS sequence"/>
</dbReference>
<dbReference type="PANTHER" id="PTHR44329:SF214">
    <property type="entry name" value="PROTEIN KINASE DOMAIN-CONTAINING PROTEIN"/>
    <property type="match status" value="1"/>
</dbReference>
<accession>A0A6A5AK22</accession>
<dbReference type="Gene3D" id="3.30.200.20">
    <property type="entry name" value="Phosphorylase Kinase, domain 1"/>
    <property type="match status" value="1"/>
</dbReference>